<evidence type="ECO:0000256" key="6">
    <source>
        <dbReference type="RuleBase" id="RU365002"/>
    </source>
</evidence>
<gene>
    <name evidence="7" type="ORF">CALCODRAFT_465590</name>
</gene>
<dbReference type="FunCoup" id="A0A165IE34">
    <property type="interactions" value="208"/>
</dbReference>
<name>A0A165IE34_9BASI</name>
<organism evidence="7 8">
    <name type="scientific">Calocera cornea HHB12733</name>
    <dbReference type="NCBI Taxonomy" id="1353952"/>
    <lineage>
        <taxon>Eukaryota</taxon>
        <taxon>Fungi</taxon>
        <taxon>Dikarya</taxon>
        <taxon>Basidiomycota</taxon>
        <taxon>Agaricomycotina</taxon>
        <taxon>Dacrymycetes</taxon>
        <taxon>Dacrymycetales</taxon>
        <taxon>Dacrymycetaceae</taxon>
        <taxon>Calocera</taxon>
    </lineage>
</organism>
<dbReference type="InParanoid" id="A0A165IE34"/>
<dbReference type="PANTHER" id="PTHR21314">
    <property type="entry name" value="QUEUOSINE 5'-PHOSPHATE N-GLYCOSYLASE_HYDROLASE-RELATED"/>
    <property type="match status" value="1"/>
</dbReference>
<dbReference type="InterPro" id="IPR019438">
    <property type="entry name" value="Q_salvage"/>
</dbReference>
<dbReference type="EMBL" id="KV423931">
    <property type="protein sequence ID" value="KZT60449.1"/>
    <property type="molecule type" value="Genomic_DNA"/>
</dbReference>
<accession>A0A165IE34</accession>
<dbReference type="OrthoDB" id="416777at2759"/>
<evidence type="ECO:0000313" key="7">
    <source>
        <dbReference type="EMBL" id="KZT60449.1"/>
    </source>
</evidence>
<comment type="function">
    <text evidence="6">Catalyzes the hydrolysis of queuosine 5'-phosphate, releasing the nucleobase queuine (q). Is required for salvage of queuine from exogenous queuosine (Q) that is imported and then converted to queuosine 5'-phosphate intracellularly.</text>
</comment>
<dbReference type="GO" id="GO:0016787">
    <property type="term" value="F:hydrolase activity"/>
    <property type="evidence" value="ECO:0007669"/>
    <property type="project" value="UniProtKB-KW"/>
</dbReference>
<sequence length="362" mass="41502">MAINPVLESAKFICKGNPHITIDEQAIPAVARELSETLKTYTPHIWREQPLHNVPVVPYDPYHPSTRETLDWLFFVSTLNFSFWSDAGCTRRFAVEWDGQKWNGYYSLLAVIKRALDAGVPITSPSFYGNPSKCSDQRLKELFAPCPDKPEREGIPLMAQRIKFLREVGGILDQNYEGSYVGFLNEWAEKYGESRTALQLVQMVVDTFPCYRDQWPYKGRIVQLWKRAQILVAETWAAFHPVDPALPHPIFPHGIRQLTMFADYRVPQLLMHYHLLVPSPSLAFKLSAKRDIAAGSDEEIAIRGASILSVSLLRQAVERLRGREDDDTSEVMLDFWLWDEAKRLERTGVGMPEAMRVRGVFY</sequence>
<dbReference type="PANTHER" id="PTHR21314:SF0">
    <property type="entry name" value="QUEUOSINE 5'-PHOSPHATE N-GLYCOSYLASE_HYDROLASE"/>
    <property type="match status" value="1"/>
</dbReference>
<dbReference type="GO" id="GO:0006400">
    <property type="term" value="P:tRNA modification"/>
    <property type="evidence" value="ECO:0007669"/>
    <property type="project" value="TreeGrafter"/>
</dbReference>
<proteinExistence type="inferred from homology"/>
<keyword evidence="8" id="KW-1185">Reference proteome</keyword>
<dbReference type="Pfam" id="PF10343">
    <property type="entry name" value="Q_salvage"/>
    <property type="match status" value="1"/>
</dbReference>
<keyword evidence="1 6" id="KW-0378">Hydrolase</keyword>
<comment type="similarity">
    <text evidence="2 6">Belongs to the QNG1 protein family.</text>
</comment>
<dbReference type="Proteomes" id="UP000076842">
    <property type="component" value="Unassembled WGS sequence"/>
</dbReference>
<protein>
    <recommendedName>
        <fullName evidence="3 6">Queuosine 5'-phosphate N-glycosylase/hydrolase</fullName>
        <ecNumber evidence="6">3.2.2.-</ecNumber>
    </recommendedName>
    <alternativeName>
        <fullName evidence="4 6">Queuosine-nucleotide N-glycosylase/hydrolase</fullName>
    </alternativeName>
</protein>
<dbReference type="STRING" id="1353952.A0A165IE34"/>
<evidence type="ECO:0000256" key="3">
    <source>
        <dbReference type="ARBA" id="ARBA00035306"/>
    </source>
</evidence>
<evidence type="ECO:0000256" key="5">
    <source>
        <dbReference type="ARBA" id="ARBA00048204"/>
    </source>
</evidence>
<evidence type="ECO:0000256" key="1">
    <source>
        <dbReference type="ARBA" id="ARBA00022801"/>
    </source>
</evidence>
<evidence type="ECO:0000256" key="4">
    <source>
        <dbReference type="ARBA" id="ARBA00035393"/>
    </source>
</evidence>
<dbReference type="AlphaFoldDB" id="A0A165IE34"/>
<comment type="catalytic activity">
    <reaction evidence="5 6">
        <text>queuosine 5'-phosphate + H2O = queuine + D-ribose 5-phosphate</text>
        <dbReference type="Rhea" id="RHEA:75387"/>
        <dbReference type="ChEBI" id="CHEBI:15377"/>
        <dbReference type="ChEBI" id="CHEBI:17433"/>
        <dbReference type="ChEBI" id="CHEBI:78346"/>
        <dbReference type="ChEBI" id="CHEBI:194371"/>
    </reaction>
    <physiologicalReaction direction="left-to-right" evidence="5 6">
        <dbReference type="Rhea" id="RHEA:75388"/>
    </physiologicalReaction>
</comment>
<reference evidence="7 8" key="1">
    <citation type="journal article" date="2016" name="Mol. Biol. Evol.">
        <title>Comparative Genomics of Early-Diverging Mushroom-Forming Fungi Provides Insights into the Origins of Lignocellulose Decay Capabilities.</title>
        <authorList>
            <person name="Nagy L.G."/>
            <person name="Riley R."/>
            <person name="Tritt A."/>
            <person name="Adam C."/>
            <person name="Daum C."/>
            <person name="Floudas D."/>
            <person name="Sun H."/>
            <person name="Yadav J.S."/>
            <person name="Pangilinan J."/>
            <person name="Larsson K.H."/>
            <person name="Matsuura K."/>
            <person name="Barry K."/>
            <person name="Labutti K."/>
            <person name="Kuo R."/>
            <person name="Ohm R.A."/>
            <person name="Bhattacharya S.S."/>
            <person name="Shirouzu T."/>
            <person name="Yoshinaga Y."/>
            <person name="Martin F.M."/>
            <person name="Grigoriev I.V."/>
            <person name="Hibbett D.S."/>
        </authorList>
    </citation>
    <scope>NUCLEOTIDE SEQUENCE [LARGE SCALE GENOMIC DNA]</scope>
    <source>
        <strain evidence="7 8">HHB12733</strain>
    </source>
</reference>
<evidence type="ECO:0000256" key="2">
    <source>
        <dbReference type="ARBA" id="ARBA00035119"/>
    </source>
</evidence>
<dbReference type="EC" id="3.2.2.-" evidence="6"/>
<evidence type="ECO:0000313" key="8">
    <source>
        <dbReference type="Proteomes" id="UP000076842"/>
    </source>
</evidence>